<dbReference type="KEGG" id="mvo:Mvol_0823"/>
<reference evidence="1 2" key="1">
    <citation type="submission" date="2010-05" db="EMBL/GenBank/DDBJ databases">
        <title>Complete sequence of Methanococcus voltae A3.</title>
        <authorList>
            <consortium name="US DOE Joint Genome Institute"/>
            <person name="Lucas S."/>
            <person name="Copeland A."/>
            <person name="Lapidus A."/>
            <person name="Cheng J.-F."/>
            <person name="Bruce D."/>
            <person name="Goodwin L."/>
            <person name="Pitluck S."/>
            <person name="Lowry S."/>
            <person name="Clum A."/>
            <person name="Land M."/>
            <person name="Hauser L."/>
            <person name="Kyrpides N."/>
            <person name="Mikhailova N."/>
            <person name="Whitman W.B."/>
            <person name="Woyke T."/>
        </authorList>
    </citation>
    <scope>NUCLEOTIDE SEQUENCE [LARGE SCALE GENOMIC DNA]</scope>
    <source>
        <strain evidence="2">ATCC BAA-1334 / A3</strain>
    </source>
</reference>
<dbReference type="InterPro" id="IPR038549">
    <property type="entry name" value="SeBP-like_sf"/>
</dbReference>
<dbReference type="AlphaFoldDB" id="D7DTM2"/>
<dbReference type="NCBIfam" id="TIGR03884">
    <property type="entry name" value="sel_bind_Methan"/>
    <property type="match status" value="1"/>
</dbReference>
<dbReference type="HOGENOM" id="CLU_191929_0_0_2"/>
<keyword evidence="2" id="KW-1185">Reference proteome</keyword>
<accession>D7DTM2</accession>
<dbReference type="Gene3D" id="3.30.1660.30">
    <property type="entry name" value="Selenium-binding protein"/>
    <property type="match status" value="1"/>
</dbReference>
<dbReference type="OrthoDB" id="61421at2157"/>
<proteinExistence type="predicted"/>
<protein>
    <submittedName>
        <fullName evidence="1">Uncharacterized protein</fullName>
    </submittedName>
</protein>
<dbReference type="InterPro" id="IPR021603">
    <property type="entry name" value="SeBP_arc"/>
</dbReference>
<name>D7DTM2_METV3</name>
<dbReference type="InParanoid" id="D7DTM2"/>
<dbReference type="Pfam" id="PF11524">
    <property type="entry name" value="SeleniumBinding"/>
    <property type="match status" value="1"/>
</dbReference>
<sequence length="83" mass="8994">MVFEDTFIITTANQIPGVELYTLGIVSATSKNANVDEIIQALEVLVKEKEGFALIGFTLVYTDNELMGYGTAVKADEGQFVMG</sequence>
<dbReference type="eggNOG" id="arCOG06672">
    <property type="taxonomic scope" value="Archaea"/>
</dbReference>
<evidence type="ECO:0000313" key="2">
    <source>
        <dbReference type="Proteomes" id="UP000007722"/>
    </source>
</evidence>
<dbReference type="EMBL" id="CP002057">
    <property type="protein sequence ID" value="ADI36482.1"/>
    <property type="molecule type" value="Genomic_DNA"/>
</dbReference>
<dbReference type="Proteomes" id="UP000007722">
    <property type="component" value="Chromosome"/>
</dbReference>
<evidence type="ECO:0000313" key="1">
    <source>
        <dbReference type="EMBL" id="ADI36482.1"/>
    </source>
</evidence>
<gene>
    <name evidence="1" type="ordered locus">Mvol_0823</name>
</gene>
<dbReference type="STRING" id="456320.Mvol_0823"/>
<organism evidence="1 2">
    <name type="scientific">Methanococcus voltae (strain ATCC BAA-1334 / A3)</name>
    <dbReference type="NCBI Taxonomy" id="456320"/>
    <lineage>
        <taxon>Archaea</taxon>
        <taxon>Methanobacteriati</taxon>
        <taxon>Methanobacteriota</taxon>
        <taxon>Methanomada group</taxon>
        <taxon>Methanococci</taxon>
        <taxon>Methanococcales</taxon>
        <taxon>Methanococcaceae</taxon>
        <taxon>Methanococcus</taxon>
    </lineage>
</organism>